<gene>
    <name evidence="3" type="ORF">TTAC_LOCUS10348</name>
</gene>
<dbReference type="PANTHER" id="PTHR46708:SF2">
    <property type="entry name" value="FIBRONECTIN TYPE-III DOMAIN-CONTAINING PROTEIN"/>
    <property type="match status" value="1"/>
</dbReference>
<dbReference type="InterPro" id="IPR036116">
    <property type="entry name" value="FN3_sf"/>
</dbReference>
<dbReference type="InterPro" id="IPR003961">
    <property type="entry name" value="FN3_dom"/>
</dbReference>
<reference evidence="5" key="1">
    <citation type="submission" date="2017-02" db="UniProtKB">
        <authorList>
            <consortium name="WormBaseParasite"/>
        </authorList>
    </citation>
    <scope>IDENTIFICATION</scope>
</reference>
<protein>
    <submittedName>
        <fullName evidence="5">Fibronectin type-III domain-containing protein</fullName>
    </submittedName>
</protein>
<sequence>MCKPVFTAQYYPEMTSTYIIIYDPPSAVGEFEGFEVLMKTGGLVSVHPWQSVANLSATSRYYSIGGIKPQSTYTVTVRGHLSSNRSTEMADPVEFMGVDKGLSAPQNLKMDALDSRRVRITWDPPVQSYDRITDYTLGLIVNGTFTKAVLLTKNKPYIYAGLKPGQKLSAYVRATSRPKLPFKLTLKGFQSPLLSAITPLLTRGMRKPTFAATFSAIASTLILAIDDPHDVEGTFRGYEVLMKVGGVVSPTPWQSVANLSASRRYYSVEGIQPLSTHTVTVRGHLSSKRFSALADPVEFMGVDKALSAPQHVQLVALDSHRVHITWQPPLHAYGRITRYAIAWRVDNIAKPSIYLYKETNYTFTTLRPGQTISASVAATSRPDSSMNIQLHSDASPYASASTPLPVEVSLLCIVLQTEWRAETLESGTVSGQNRRLPVIDCQRMRLPFQHR</sequence>
<evidence type="ECO:0000313" key="5">
    <source>
        <dbReference type="WBParaSite" id="TTAC_0001036501-mRNA-1"/>
    </source>
</evidence>
<dbReference type="STRING" id="6205.A0A0R3X9Y8"/>
<organism evidence="5">
    <name type="scientific">Hydatigena taeniaeformis</name>
    <name type="common">Feline tapeworm</name>
    <name type="synonym">Taenia taeniaeformis</name>
    <dbReference type="NCBI Taxonomy" id="6205"/>
    <lineage>
        <taxon>Eukaryota</taxon>
        <taxon>Metazoa</taxon>
        <taxon>Spiralia</taxon>
        <taxon>Lophotrochozoa</taxon>
        <taxon>Platyhelminthes</taxon>
        <taxon>Cestoda</taxon>
        <taxon>Eucestoda</taxon>
        <taxon>Cyclophyllidea</taxon>
        <taxon>Taeniidae</taxon>
        <taxon>Hydatigera</taxon>
    </lineage>
</organism>
<dbReference type="PANTHER" id="PTHR46708">
    <property type="entry name" value="TENASCIN"/>
    <property type="match status" value="1"/>
</dbReference>
<dbReference type="WBParaSite" id="TTAC_0001036501-mRNA-1">
    <property type="protein sequence ID" value="TTAC_0001036501-mRNA-1"/>
    <property type="gene ID" value="TTAC_0001036501"/>
</dbReference>
<evidence type="ECO:0000259" key="2">
    <source>
        <dbReference type="PROSITE" id="PS50853"/>
    </source>
</evidence>
<dbReference type="Proteomes" id="UP000274429">
    <property type="component" value="Unassembled WGS sequence"/>
</dbReference>
<accession>A0A0R3X9Y8</accession>
<feature type="domain" description="Fibronectin type-III" evidence="2">
    <location>
        <begin position="308"/>
        <end position="405"/>
    </location>
</feature>
<feature type="domain" description="Fibronectin type-III" evidence="2">
    <location>
        <begin position="204"/>
        <end position="305"/>
    </location>
</feature>
<dbReference type="SMART" id="SM00060">
    <property type="entry name" value="FN3"/>
    <property type="match status" value="2"/>
</dbReference>
<evidence type="ECO:0000313" key="3">
    <source>
        <dbReference type="EMBL" id="VDM35328.1"/>
    </source>
</evidence>
<dbReference type="Pfam" id="PF00041">
    <property type="entry name" value="fn3"/>
    <property type="match status" value="2"/>
</dbReference>
<dbReference type="InterPro" id="IPR050991">
    <property type="entry name" value="ECM_Regulatory_Proteins"/>
</dbReference>
<dbReference type="EMBL" id="UYWX01021581">
    <property type="protein sequence ID" value="VDM35328.1"/>
    <property type="molecule type" value="Genomic_DNA"/>
</dbReference>
<dbReference type="Gene3D" id="2.60.40.10">
    <property type="entry name" value="Immunoglobulins"/>
    <property type="match status" value="3"/>
</dbReference>
<evidence type="ECO:0000256" key="1">
    <source>
        <dbReference type="ARBA" id="ARBA00022737"/>
    </source>
</evidence>
<feature type="domain" description="Fibronectin type-III" evidence="2">
    <location>
        <begin position="104"/>
        <end position="201"/>
    </location>
</feature>
<dbReference type="InterPro" id="IPR013783">
    <property type="entry name" value="Ig-like_fold"/>
</dbReference>
<dbReference type="SUPFAM" id="SSF49265">
    <property type="entry name" value="Fibronectin type III"/>
    <property type="match status" value="2"/>
</dbReference>
<dbReference type="OrthoDB" id="5843172at2759"/>
<evidence type="ECO:0000313" key="4">
    <source>
        <dbReference type="Proteomes" id="UP000274429"/>
    </source>
</evidence>
<dbReference type="CDD" id="cd00063">
    <property type="entry name" value="FN3"/>
    <property type="match status" value="4"/>
</dbReference>
<keyword evidence="4" id="KW-1185">Reference proteome</keyword>
<name>A0A0R3X9Y8_HYDTA</name>
<dbReference type="AlphaFoldDB" id="A0A0R3X9Y8"/>
<dbReference type="PROSITE" id="PS50853">
    <property type="entry name" value="FN3"/>
    <property type="match status" value="3"/>
</dbReference>
<keyword evidence="1" id="KW-0677">Repeat</keyword>
<proteinExistence type="predicted"/>
<reference evidence="3 4" key="2">
    <citation type="submission" date="2018-11" db="EMBL/GenBank/DDBJ databases">
        <authorList>
            <consortium name="Pathogen Informatics"/>
        </authorList>
    </citation>
    <scope>NUCLEOTIDE SEQUENCE [LARGE SCALE GENOMIC DNA]</scope>
</reference>